<evidence type="ECO:0000313" key="1">
    <source>
        <dbReference type="EMBL" id="QHU05628.1"/>
    </source>
</evidence>
<proteinExistence type="predicted"/>
<sequence length="126" mass="14538">MYTIDIAPHHAKYEDLYETNRVSTRAQRKHSKYTYKTPTQYTAPNGKKLRVVTKAAKITTYKGTPQSRAAKIKFSKELARRPIKGHDEPGNRDIFEHFCGNATYSLGYASNEYAEYEQEPILDITF</sequence>
<organism evidence="1">
    <name type="scientific">viral metagenome</name>
    <dbReference type="NCBI Taxonomy" id="1070528"/>
    <lineage>
        <taxon>unclassified sequences</taxon>
        <taxon>metagenomes</taxon>
        <taxon>organismal metagenomes</taxon>
    </lineage>
</organism>
<protein>
    <submittedName>
        <fullName evidence="1">Uncharacterized protein</fullName>
    </submittedName>
</protein>
<dbReference type="AlphaFoldDB" id="A0A6C0JP18"/>
<dbReference type="EMBL" id="MN740417">
    <property type="protein sequence ID" value="QHU05628.1"/>
    <property type="molecule type" value="Genomic_DNA"/>
</dbReference>
<name>A0A6C0JP18_9ZZZZ</name>
<accession>A0A6C0JP18</accession>
<reference evidence="1" key="1">
    <citation type="journal article" date="2020" name="Nature">
        <title>Giant virus diversity and host interactions through global metagenomics.</title>
        <authorList>
            <person name="Schulz F."/>
            <person name="Roux S."/>
            <person name="Paez-Espino D."/>
            <person name="Jungbluth S."/>
            <person name="Walsh D.A."/>
            <person name="Denef V.J."/>
            <person name="McMahon K.D."/>
            <person name="Konstantinidis K.T."/>
            <person name="Eloe-Fadrosh E.A."/>
            <person name="Kyrpides N.C."/>
            <person name="Woyke T."/>
        </authorList>
    </citation>
    <scope>NUCLEOTIDE SEQUENCE</scope>
    <source>
        <strain evidence="1">GVMAG-M-3300027736-24</strain>
    </source>
</reference>